<feature type="domain" description="CBM10" evidence="4">
    <location>
        <begin position="35"/>
        <end position="73"/>
    </location>
</feature>
<feature type="domain" description="CBM10" evidence="4">
    <location>
        <begin position="1"/>
        <end position="32"/>
    </location>
</feature>
<evidence type="ECO:0000256" key="3">
    <source>
        <dbReference type="ARBA" id="ARBA00022801"/>
    </source>
</evidence>
<reference evidence="5 6" key="1">
    <citation type="submission" date="2016-08" db="EMBL/GenBank/DDBJ databases">
        <title>A Parts List for Fungal Cellulosomes Revealed by Comparative Genomics.</title>
        <authorList>
            <consortium name="DOE Joint Genome Institute"/>
            <person name="Haitjema C.H."/>
            <person name="Gilmore S.P."/>
            <person name="Henske J.K."/>
            <person name="Solomon K.V."/>
            <person name="De Groot R."/>
            <person name="Kuo A."/>
            <person name="Mondo S.J."/>
            <person name="Salamov A.A."/>
            <person name="Labutti K."/>
            <person name="Zhao Z."/>
            <person name="Chiniquy J."/>
            <person name="Barry K."/>
            <person name="Brewer H.M."/>
            <person name="Purvine S.O."/>
            <person name="Wright A.T."/>
            <person name="Boxma B."/>
            <person name="Van Alen T."/>
            <person name="Hackstein J.H."/>
            <person name="Baker S.E."/>
            <person name="Grigoriev I.V."/>
            <person name="O'Malley M.A."/>
        </authorList>
    </citation>
    <scope>NUCLEOTIDE SEQUENCE [LARGE SCALE GENOMIC DNA]</scope>
    <source>
        <strain evidence="5 6">S4</strain>
    </source>
</reference>
<dbReference type="GO" id="GO:0016787">
    <property type="term" value="F:hydrolase activity"/>
    <property type="evidence" value="ECO:0007669"/>
    <property type="project" value="UniProtKB-KW"/>
</dbReference>
<dbReference type="EMBL" id="MCFG01000077">
    <property type="protein sequence ID" value="ORX83210.1"/>
    <property type="molecule type" value="Genomic_DNA"/>
</dbReference>
<evidence type="ECO:0000256" key="2">
    <source>
        <dbReference type="ARBA" id="ARBA00022737"/>
    </source>
</evidence>
<reference evidence="5 6" key="2">
    <citation type="submission" date="2016-08" db="EMBL/GenBank/DDBJ databases">
        <title>Pervasive Adenine N6-methylation of Active Genes in Fungi.</title>
        <authorList>
            <consortium name="DOE Joint Genome Institute"/>
            <person name="Mondo S.J."/>
            <person name="Dannebaum R.O."/>
            <person name="Kuo R.C."/>
            <person name="Labutti K."/>
            <person name="Haridas S."/>
            <person name="Kuo A."/>
            <person name="Salamov A."/>
            <person name="Ahrendt S.R."/>
            <person name="Lipzen A."/>
            <person name="Sullivan W."/>
            <person name="Andreopoulos W.B."/>
            <person name="Clum A."/>
            <person name="Lindquist E."/>
            <person name="Daum C."/>
            <person name="Ramamoorthy G.K."/>
            <person name="Gryganskyi A."/>
            <person name="Culley D."/>
            <person name="Magnuson J.K."/>
            <person name="James T.Y."/>
            <person name="O'Malley M.A."/>
            <person name="Stajich J.E."/>
            <person name="Spatafora J.W."/>
            <person name="Visel A."/>
            <person name="Grigoriev I.V."/>
        </authorList>
    </citation>
    <scope>NUCLEOTIDE SEQUENCE [LARGE SCALE GENOMIC DNA]</scope>
    <source>
        <strain evidence="5 6">S4</strain>
    </source>
</reference>
<organism evidence="5 6">
    <name type="scientific">Anaeromyces robustus</name>
    <dbReference type="NCBI Taxonomy" id="1754192"/>
    <lineage>
        <taxon>Eukaryota</taxon>
        <taxon>Fungi</taxon>
        <taxon>Fungi incertae sedis</taxon>
        <taxon>Chytridiomycota</taxon>
        <taxon>Chytridiomycota incertae sedis</taxon>
        <taxon>Neocallimastigomycetes</taxon>
        <taxon>Neocallimastigales</taxon>
        <taxon>Neocallimastigaceae</taxon>
        <taxon>Anaeromyces</taxon>
    </lineage>
</organism>
<feature type="non-terminal residue" evidence="5">
    <location>
        <position position="1"/>
    </location>
</feature>
<dbReference type="AlphaFoldDB" id="A0A1Y1XBS1"/>
<keyword evidence="3" id="KW-0378">Hydrolase</keyword>
<protein>
    <recommendedName>
        <fullName evidence="4">CBM10 domain-containing protein</fullName>
    </recommendedName>
</protein>
<dbReference type="InterPro" id="IPR009034">
    <property type="entry name" value="Dockerin_dom_fun_sf"/>
</dbReference>
<name>A0A1Y1XBS1_9FUNG</name>
<comment type="caution">
    <text evidence="5">The sequence shown here is derived from an EMBL/GenBank/DDBJ whole genome shotgun (WGS) entry which is preliminary data.</text>
</comment>
<dbReference type="Pfam" id="PF02013">
    <property type="entry name" value="CBM_10"/>
    <property type="match status" value="2"/>
</dbReference>
<evidence type="ECO:0000256" key="1">
    <source>
        <dbReference type="ARBA" id="ARBA00022729"/>
    </source>
</evidence>
<accession>A0A1Y1XBS1</accession>
<sequence length="114" mass="12858">GYKYCSNQNTVVEYVDSIGNWDIENGKLYVIGYSRCSFGILSYNCCSSVNPEIIKIDENSKWGEENGQWCDIVDPTNTISATPTSTVKFTSDCYIKTIIHFVDESDKWSVENGD</sequence>
<keyword evidence="6" id="KW-1185">Reference proteome</keyword>
<proteinExistence type="predicted"/>
<gene>
    <name evidence="5" type="ORF">BCR32DRAFT_202025</name>
</gene>
<dbReference type="SUPFAM" id="SSF64571">
    <property type="entry name" value="Cellulose docking domain, dockering"/>
    <property type="match status" value="1"/>
</dbReference>
<evidence type="ECO:0000313" key="6">
    <source>
        <dbReference type="Proteomes" id="UP000193944"/>
    </source>
</evidence>
<keyword evidence="2" id="KW-0677">Repeat</keyword>
<dbReference type="Proteomes" id="UP000193944">
    <property type="component" value="Unassembled WGS sequence"/>
</dbReference>
<evidence type="ECO:0000259" key="4">
    <source>
        <dbReference type="PROSITE" id="PS51763"/>
    </source>
</evidence>
<evidence type="ECO:0000313" key="5">
    <source>
        <dbReference type="EMBL" id="ORX83210.1"/>
    </source>
</evidence>
<dbReference type="PROSITE" id="PS51763">
    <property type="entry name" value="CBM10"/>
    <property type="match status" value="2"/>
</dbReference>
<dbReference type="InterPro" id="IPR002883">
    <property type="entry name" value="CBM10/Dockerin_dom"/>
</dbReference>
<dbReference type="Gene3D" id="3.90.1220.10">
    <property type="entry name" value="Cellulose docking domain, dockering"/>
    <property type="match status" value="2"/>
</dbReference>
<keyword evidence="1" id="KW-0732">Signal</keyword>